<accession>A0ABS8GRP7</accession>
<name>A0ABS8GRP7_9FLAO</name>
<dbReference type="RefSeq" id="WP_228229279.1">
    <property type="nucleotide sequence ID" value="NZ_JAJGMW010000005.1"/>
</dbReference>
<organism evidence="1 2">
    <name type="scientific">Leeuwenhoekiella parthenopeia</name>
    <dbReference type="NCBI Taxonomy" id="2890320"/>
    <lineage>
        <taxon>Bacteria</taxon>
        <taxon>Pseudomonadati</taxon>
        <taxon>Bacteroidota</taxon>
        <taxon>Flavobacteriia</taxon>
        <taxon>Flavobacteriales</taxon>
        <taxon>Flavobacteriaceae</taxon>
        <taxon>Leeuwenhoekiella</taxon>
    </lineage>
</organism>
<keyword evidence="2" id="KW-1185">Reference proteome</keyword>
<proteinExistence type="predicted"/>
<gene>
    <name evidence="1" type="ORF">LLW17_05605</name>
</gene>
<dbReference type="EMBL" id="JAJGMW010000005">
    <property type="protein sequence ID" value="MCC4212188.1"/>
    <property type="molecule type" value="Genomic_DNA"/>
</dbReference>
<sequence length="325" mass="36502">MRKIILLLTLFALVACNDKPEGKVLSSSSGVLNTLTVIMPNDMWAGAVGEAVREKLAGPVNGLPQVEPMFEINQMPEEAFTGFMRKQRTFLKIEQADSSGVSIINDEYARPQTGIIVKGPSEEAIINQIAQDSAKIVNAVKKAEFTEKIRQISLSLKEDKPLQDAFGISMKFPTAYRYAKKDDNFFWIRKDIPHGDMNITVYEVPYSMVDRDSNTVGSLIKMRDSIGGDNITVSEGMRFITEAAFAPYLEETTIDGKPAYQMKGMWEVKGRYMAGPFVNFTVDDKENDRYLVLEGFVFKPSASKRDNLFELESILRSVKFLDQSE</sequence>
<comment type="caution">
    <text evidence="1">The sequence shown here is derived from an EMBL/GenBank/DDBJ whole genome shotgun (WGS) entry which is preliminary data.</text>
</comment>
<evidence type="ECO:0000313" key="1">
    <source>
        <dbReference type="EMBL" id="MCC4212188.1"/>
    </source>
</evidence>
<dbReference type="InterPro" id="IPR032286">
    <property type="entry name" value="DUF4837"/>
</dbReference>
<protein>
    <submittedName>
        <fullName evidence="1">DUF4837 family protein</fullName>
    </submittedName>
</protein>
<dbReference type="Proteomes" id="UP001197770">
    <property type="component" value="Unassembled WGS sequence"/>
</dbReference>
<evidence type="ECO:0000313" key="2">
    <source>
        <dbReference type="Proteomes" id="UP001197770"/>
    </source>
</evidence>
<dbReference type="PROSITE" id="PS51257">
    <property type="entry name" value="PROKAR_LIPOPROTEIN"/>
    <property type="match status" value="1"/>
</dbReference>
<dbReference type="Pfam" id="PF16125">
    <property type="entry name" value="DUF4837"/>
    <property type="match status" value="1"/>
</dbReference>
<reference evidence="1 2" key="1">
    <citation type="submission" date="2021-11" db="EMBL/GenBank/DDBJ databases">
        <title>Seasonal and diel survey of microbial diversity of the Tyrrhenian coast.</title>
        <authorList>
            <person name="Gattoni G."/>
            <person name="Corral P."/>
        </authorList>
    </citation>
    <scope>NUCLEOTIDE SEQUENCE [LARGE SCALE GENOMIC DNA]</scope>
    <source>
        <strain evidence="1 2">Mr9</strain>
    </source>
</reference>